<organism evidence="3 4">
    <name type="scientific">Micromonospora zingiberis</name>
    <dbReference type="NCBI Taxonomy" id="2053011"/>
    <lineage>
        <taxon>Bacteria</taxon>
        <taxon>Bacillati</taxon>
        <taxon>Actinomycetota</taxon>
        <taxon>Actinomycetes</taxon>
        <taxon>Micromonosporales</taxon>
        <taxon>Micromonosporaceae</taxon>
        <taxon>Micromonospora</taxon>
    </lineage>
</organism>
<dbReference type="GO" id="GO:0015677">
    <property type="term" value="P:copper ion import"/>
    <property type="evidence" value="ECO:0007669"/>
    <property type="project" value="TreeGrafter"/>
</dbReference>
<proteinExistence type="predicted"/>
<dbReference type="Gene3D" id="3.40.50.720">
    <property type="entry name" value="NAD(P)-binding Rossmann-like Domain"/>
    <property type="match status" value="1"/>
</dbReference>
<reference evidence="3 4" key="1">
    <citation type="submission" date="2019-02" db="EMBL/GenBank/DDBJ databases">
        <title>Jishengella sp. nov., isolated from a root of Zingiber montanum.</title>
        <authorList>
            <person name="Kuncharoen N."/>
            <person name="Kudo T."/>
            <person name="Masahiro Y."/>
            <person name="Ohkuma M."/>
            <person name="Tanasupawat S."/>
        </authorList>
    </citation>
    <scope>NUCLEOTIDE SEQUENCE [LARGE SCALE GENOMIC DNA]</scope>
    <source>
        <strain evidence="3 4">PLAI 1-1</strain>
    </source>
</reference>
<gene>
    <name evidence="3" type="ORF">E0H26_28330</name>
</gene>
<dbReference type="GO" id="GO:0008823">
    <property type="term" value="F:cupric reductase (NADH) activity"/>
    <property type="evidence" value="ECO:0007669"/>
    <property type="project" value="TreeGrafter"/>
</dbReference>
<dbReference type="Proteomes" id="UP000292274">
    <property type="component" value="Unassembled WGS sequence"/>
</dbReference>
<dbReference type="InterPro" id="IPR028939">
    <property type="entry name" value="P5C_Rdtase_cat_N"/>
</dbReference>
<evidence type="ECO:0000259" key="2">
    <source>
        <dbReference type="Pfam" id="PF03807"/>
    </source>
</evidence>
<dbReference type="Pfam" id="PF03807">
    <property type="entry name" value="F420_oxidored"/>
    <property type="match status" value="1"/>
</dbReference>
<sequence length="220" mass="22537">MRLGIIGAGKLGMTVARLAIDAGIEVVISGSGDVDRLAWTVRLLAPGVRAATTAAVAESADVVVLALPFHRFHTLDRGLLDGRIVIDAMNYWEPVDGADRAPAGGDSSATVQQWFPKARVVKTLNQLGYHALKAAWVATERVAQGVAGDDPAARTTVMALLDRLGFDSVDAGPLAAGVNLVPGSPAFGAASDASTLSSLLRAGATGAGSTAAIWPDRSLS</sequence>
<dbReference type="SUPFAM" id="SSF51735">
    <property type="entry name" value="NAD(P)-binding Rossmann-fold domains"/>
    <property type="match status" value="1"/>
</dbReference>
<dbReference type="PANTHER" id="PTHR14239">
    <property type="entry name" value="DUDULIN-RELATED"/>
    <property type="match status" value="1"/>
</dbReference>
<dbReference type="InterPro" id="IPR036291">
    <property type="entry name" value="NAD(P)-bd_dom_sf"/>
</dbReference>
<protein>
    <submittedName>
        <fullName evidence="3">NADP oxidoreductase</fullName>
    </submittedName>
</protein>
<name>A0A4R0G230_9ACTN</name>
<comment type="caution">
    <text evidence="3">The sequence shown here is derived from an EMBL/GenBank/DDBJ whole genome shotgun (WGS) entry which is preliminary data.</text>
</comment>
<dbReference type="PANTHER" id="PTHR14239:SF0">
    <property type="entry name" value="F420-DEPENDENT NADP REDUCTASE"/>
    <property type="match status" value="1"/>
</dbReference>
<accession>A0A4R0G230</accession>
<dbReference type="AlphaFoldDB" id="A0A4R0G230"/>
<dbReference type="EMBL" id="SJJR01000036">
    <property type="protein sequence ID" value="TCB88761.1"/>
    <property type="molecule type" value="Genomic_DNA"/>
</dbReference>
<evidence type="ECO:0000256" key="1">
    <source>
        <dbReference type="ARBA" id="ARBA00023002"/>
    </source>
</evidence>
<dbReference type="GO" id="GO:0005886">
    <property type="term" value="C:plasma membrane"/>
    <property type="evidence" value="ECO:0007669"/>
    <property type="project" value="TreeGrafter"/>
</dbReference>
<dbReference type="OrthoDB" id="1523398at2"/>
<evidence type="ECO:0000313" key="4">
    <source>
        <dbReference type="Proteomes" id="UP000292274"/>
    </source>
</evidence>
<dbReference type="InterPro" id="IPR051267">
    <property type="entry name" value="STEAP_metalloreductase"/>
</dbReference>
<keyword evidence="4" id="KW-1185">Reference proteome</keyword>
<evidence type="ECO:0000313" key="3">
    <source>
        <dbReference type="EMBL" id="TCB88761.1"/>
    </source>
</evidence>
<dbReference type="GO" id="GO:0052851">
    <property type="term" value="F:ferric-chelate reductase (NADPH) activity"/>
    <property type="evidence" value="ECO:0007669"/>
    <property type="project" value="TreeGrafter"/>
</dbReference>
<keyword evidence="1" id="KW-0560">Oxidoreductase</keyword>
<feature type="domain" description="Pyrroline-5-carboxylate reductase catalytic N-terminal" evidence="2">
    <location>
        <begin position="2"/>
        <end position="91"/>
    </location>
</feature>